<comment type="similarity">
    <text evidence="3">Belongs to the ATG2 family.</text>
</comment>
<comment type="catalytic activity">
    <reaction evidence="11">
        <text>a 1,2-diacyl-sn-glycero-3-phosphoethanolamine(in) = a 1,2-diacyl-sn-glycero-3-phosphoethanolamine(out)</text>
        <dbReference type="Rhea" id="RHEA:38895"/>
        <dbReference type="ChEBI" id="CHEBI:64612"/>
    </reaction>
</comment>
<name>A0A7S3VSR0_DUNTE</name>
<reference evidence="13" key="1">
    <citation type="submission" date="2021-01" db="EMBL/GenBank/DDBJ databases">
        <authorList>
            <person name="Corre E."/>
            <person name="Pelletier E."/>
            <person name="Niang G."/>
            <person name="Scheremetjew M."/>
            <person name="Finn R."/>
            <person name="Kale V."/>
            <person name="Holt S."/>
            <person name="Cochrane G."/>
            <person name="Meng A."/>
            <person name="Brown T."/>
            <person name="Cohen L."/>
        </authorList>
    </citation>
    <scope>NUCLEOTIDE SEQUENCE</scope>
    <source>
        <strain evidence="13">CCMP1320</strain>
    </source>
</reference>
<feature type="compositionally biased region" description="Low complexity" evidence="12">
    <location>
        <begin position="1"/>
        <end position="15"/>
    </location>
</feature>
<dbReference type="GO" id="GO:0000422">
    <property type="term" value="P:autophagy of mitochondrion"/>
    <property type="evidence" value="ECO:0007669"/>
    <property type="project" value="TreeGrafter"/>
</dbReference>
<dbReference type="GO" id="GO:0000045">
    <property type="term" value="P:autophagosome assembly"/>
    <property type="evidence" value="ECO:0007669"/>
    <property type="project" value="TreeGrafter"/>
</dbReference>
<comment type="subcellular location">
    <subcellularLocation>
        <location evidence="1">Endoplasmic reticulum membrane</location>
        <topology evidence="1">Peripheral membrane protein</topology>
    </subcellularLocation>
    <subcellularLocation>
        <location evidence="2">Preautophagosomal structure membrane</location>
        <topology evidence="2">Peripheral membrane protein</topology>
    </subcellularLocation>
</comment>
<feature type="region of interest" description="Disordered" evidence="12">
    <location>
        <begin position="821"/>
        <end position="844"/>
    </location>
</feature>
<feature type="region of interest" description="Disordered" evidence="12">
    <location>
        <begin position="775"/>
        <end position="798"/>
    </location>
</feature>
<evidence type="ECO:0000256" key="9">
    <source>
        <dbReference type="ARBA" id="ARBA00023136"/>
    </source>
</evidence>
<proteinExistence type="inferred from homology"/>
<feature type="region of interest" description="Disordered" evidence="12">
    <location>
        <begin position="634"/>
        <end position="691"/>
    </location>
</feature>
<feature type="region of interest" description="Disordered" evidence="12">
    <location>
        <begin position="58"/>
        <end position="84"/>
    </location>
</feature>
<comment type="catalytic activity">
    <reaction evidence="10">
        <text>a 1,2-diacyl-sn-glycero-3-phospho-L-serine(in) = a 1,2-diacyl-sn-glycero-3-phospho-L-serine(out)</text>
        <dbReference type="Rhea" id="RHEA:38663"/>
        <dbReference type="ChEBI" id="CHEBI:57262"/>
    </reaction>
</comment>
<feature type="region of interest" description="Disordered" evidence="12">
    <location>
        <begin position="147"/>
        <end position="191"/>
    </location>
</feature>
<dbReference type="GO" id="GO:0006869">
    <property type="term" value="P:lipid transport"/>
    <property type="evidence" value="ECO:0007669"/>
    <property type="project" value="UniProtKB-KW"/>
</dbReference>
<dbReference type="PANTHER" id="PTHR13190">
    <property type="entry name" value="AUTOPHAGY-RELATED 2, ISOFORM A"/>
    <property type="match status" value="1"/>
</dbReference>
<keyword evidence="5" id="KW-0813">Transport</keyword>
<evidence type="ECO:0000256" key="12">
    <source>
        <dbReference type="SAM" id="MobiDB-lite"/>
    </source>
</evidence>
<feature type="compositionally biased region" description="Low complexity" evidence="12">
    <location>
        <begin position="58"/>
        <end position="73"/>
    </location>
</feature>
<feature type="compositionally biased region" description="Polar residues" evidence="12">
    <location>
        <begin position="148"/>
        <end position="157"/>
    </location>
</feature>
<feature type="compositionally biased region" description="Low complexity" evidence="12">
    <location>
        <begin position="634"/>
        <end position="653"/>
    </location>
</feature>
<evidence type="ECO:0000313" key="13">
    <source>
        <dbReference type="EMBL" id="CAE0502026.1"/>
    </source>
</evidence>
<dbReference type="GO" id="GO:0061908">
    <property type="term" value="C:phagophore"/>
    <property type="evidence" value="ECO:0007669"/>
    <property type="project" value="TreeGrafter"/>
</dbReference>
<evidence type="ECO:0000256" key="4">
    <source>
        <dbReference type="ARBA" id="ARBA00018070"/>
    </source>
</evidence>
<evidence type="ECO:0000256" key="1">
    <source>
        <dbReference type="ARBA" id="ARBA00004406"/>
    </source>
</evidence>
<dbReference type="Pfam" id="PF13329">
    <property type="entry name" value="ATG2_CAD"/>
    <property type="match status" value="1"/>
</dbReference>
<dbReference type="PANTHER" id="PTHR13190:SF1">
    <property type="entry name" value="AUTOPHAGY-RELATED 2, ISOFORM A"/>
    <property type="match status" value="1"/>
</dbReference>
<evidence type="ECO:0000256" key="8">
    <source>
        <dbReference type="ARBA" id="ARBA00023055"/>
    </source>
</evidence>
<dbReference type="InterPro" id="IPR026849">
    <property type="entry name" value="ATG2"/>
</dbReference>
<evidence type="ECO:0000256" key="3">
    <source>
        <dbReference type="ARBA" id="ARBA00009714"/>
    </source>
</evidence>
<dbReference type="GO" id="GO:0034727">
    <property type="term" value="P:piecemeal microautophagy of the nucleus"/>
    <property type="evidence" value="ECO:0007669"/>
    <property type="project" value="TreeGrafter"/>
</dbReference>
<dbReference type="EMBL" id="HBIP01028258">
    <property type="protein sequence ID" value="CAE0502026.1"/>
    <property type="molecule type" value="Transcribed_RNA"/>
</dbReference>
<dbReference type="GO" id="GO:0032266">
    <property type="term" value="F:phosphatidylinositol-3-phosphate binding"/>
    <property type="evidence" value="ECO:0007669"/>
    <property type="project" value="TreeGrafter"/>
</dbReference>
<dbReference type="GO" id="GO:0005789">
    <property type="term" value="C:endoplasmic reticulum membrane"/>
    <property type="evidence" value="ECO:0007669"/>
    <property type="project" value="UniProtKB-SubCell"/>
</dbReference>
<feature type="compositionally biased region" description="Polar residues" evidence="12">
    <location>
        <begin position="672"/>
        <end position="681"/>
    </location>
</feature>
<feature type="compositionally biased region" description="Polar residues" evidence="12">
    <location>
        <begin position="777"/>
        <end position="787"/>
    </location>
</feature>
<accession>A0A7S3VSR0</accession>
<gene>
    <name evidence="13" type="ORF">DTER00134_LOCUS17099</name>
</gene>
<evidence type="ECO:0000256" key="6">
    <source>
        <dbReference type="ARBA" id="ARBA00022824"/>
    </source>
</evidence>
<sequence length="860" mass="89658">MQQQQQQQQQGWHGRLSGGGLGVQWAGRSGPRRDGMPRPLLRVLLKGMSGTWIMHMPSPASSSSVAPASEPHAQPLQCPQVAPTQPGEKCVEVQAEGVSVLMETYPQGGIPARRLRLNVHTFEVRECHPHPFATDSSLLHLIPHPLNGSPTRYTHQPPSHLSHRSSSSTSKGRAPPDFTAAPGLNPIRHSSATTAHLPGLHAAKTSSNLPSAANRALMGHRVGGALAAAAAGLLPGYRGGSTTRKRRSQGVKVLSYRAYKGRQRDSRACMLSLLLDWVRPSPRSHPETEELRLQVSLLPIHLHLDQDLLQSFRGLAAAAADPPTRAALHLLSALQLEAQGGESAPVLPFFQHVEISAARLTIDYRPRRIDVAALRDGSIMELVNLVPLGGLSLSLCPLRLAGMEGWDGLGARVAKEWCSHVARTQAHKFLTGLAPVHAVLSAGEAVTATLMAAPSSSLGRQLARGAAAVAAGASRSAVPMMAGLRAWRESAAAAQMRESVSHVARSVVQEALARGSSVAAAAAAGGVGGAAAPQWPMLAGASSAPPLAQSAADVMGQVSDTFGTTRPGQAADAEQRKDGIVGNSSTSSSRDAHGVNPFGGSKPLQAGISTVGRKSKSLLPKMWRKASASVVRKSFGQPLSPSSSSPSPGTFSPAHARQPMCPAGSEEEVPAQQPSNRSGSRSPVCEGGNHAGQAGRIGAACVVASGGRTLEPLPHWTHPAAFPQQQSCSQDAAVVLLDEWELLEGRASEAGATPPQQQLEDQVQERTMEHNGRVETLQHSSVESSASMEDRGAKVGGGGTAHLSGVEGCFPWTLSSVGEGQTAVKSCSRGSSSSSSSSSSTSGACDVCVDALDLPDLDDL</sequence>
<evidence type="ECO:0000256" key="2">
    <source>
        <dbReference type="ARBA" id="ARBA00004623"/>
    </source>
</evidence>
<feature type="compositionally biased region" description="Low complexity" evidence="12">
    <location>
        <begin position="826"/>
        <end position="844"/>
    </location>
</feature>
<dbReference type="GO" id="GO:0034045">
    <property type="term" value="C:phagophore assembly site membrane"/>
    <property type="evidence" value="ECO:0007669"/>
    <property type="project" value="UniProtKB-SubCell"/>
</dbReference>
<feature type="region of interest" description="Disordered" evidence="12">
    <location>
        <begin position="1"/>
        <end position="38"/>
    </location>
</feature>
<evidence type="ECO:0000256" key="10">
    <source>
        <dbReference type="ARBA" id="ARBA00024479"/>
    </source>
</evidence>
<dbReference type="GO" id="GO:0061709">
    <property type="term" value="P:reticulophagy"/>
    <property type="evidence" value="ECO:0007669"/>
    <property type="project" value="TreeGrafter"/>
</dbReference>
<keyword evidence="9" id="KW-0472">Membrane</keyword>
<evidence type="ECO:0000256" key="5">
    <source>
        <dbReference type="ARBA" id="ARBA00022448"/>
    </source>
</evidence>
<protein>
    <recommendedName>
        <fullName evidence="4">Autophagy-related protein 2</fullName>
    </recommendedName>
</protein>
<keyword evidence="8" id="KW-0445">Lipid transport</keyword>
<dbReference type="GO" id="GO:0043495">
    <property type="term" value="F:protein-membrane adaptor activity"/>
    <property type="evidence" value="ECO:0007669"/>
    <property type="project" value="TreeGrafter"/>
</dbReference>
<dbReference type="GO" id="GO:0061723">
    <property type="term" value="P:glycophagy"/>
    <property type="evidence" value="ECO:0007669"/>
    <property type="project" value="TreeGrafter"/>
</dbReference>
<dbReference type="AlphaFoldDB" id="A0A7S3VSR0"/>
<keyword evidence="6" id="KW-0256">Endoplasmic reticulum</keyword>
<evidence type="ECO:0000256" key="11">
    <source>
        <dbReference type="ARBA" id="ARBA00024615"/>
    </source>
</evidence>
<feature type="region of interest" description="Disordered" evidence="12">
    <location>
        <begin position="559"/>
        <end position="608"/>
    </location>
</feature>
<organism evidence="13">
    <name type="scientific">Dunaliella tertiolecta</name>
    <name type="common">Green alga</name>
    <dbReference type="NCBI Taxonomy" id="3047"/>
    <lineage>
        <taxon>Eukaryota</taxon>
        <taxon>Viridiplantae</taxon>
        <taxon>Chlorophyta</taxon>
        <taxon>core chlorophytes</taxon>
        <taxon>Chlorophyceae</taxon>
        <taxon>CS clade</taxon>
        <taxon>Chlamydomonadales</taxon>
        <taxon>Dunaliellaceae</taxon>
        <taxon>Dunaliella</taxon>
    </lineage>
</organism>
<evidence type="ECO:0000256" key="7">
    <source>
        <dbReference type="ARBA" id="ARBA00023006"/>
    </source>
</evidence>
<keyword evidence="7" id="KW-0072">Autophagy</keyword>